<organism evidence="2">
    <name type="scientific">bioreactor metagenome</name>
    <dbReference type="NCBI Taxonomy" id="1076179"/>
    <lineage>
        <taxon>unclassified sequences</taxon>
        <taxon>metagenomes</taxon>
        <taxon>ecological metagenomes</taxon>
    </lineage>
</organism>
<accession>A0A645DH08</accession>
<dbReference type="AlphaFoldDB" id="A0A645DH08"/>
<name>A0A645DH08_9ZZZZ</name>
<evidence type="ECO:0000313" key="2">
    <source>
        <dbReference type="EMBL" id="MPM88547.1"/>
    </source>
</evidence>
<feature type="region of interest" description="Disordered" evidence="1">
    <location>
        <begin position="49"/>
        <end position="71"/>
    </location>
</feature>
<gene>
    <name evidence="2" type="ORF">SDC9_135651</name>
</gene>
<protein>
    <submittedName>
        <fullName evidence="2">Uncharacterized protein</fullName>
    </submittedName>
</protein>
<proteinExistence type="predicted"/>
<comment type="caution">
    <text evidence="2">The sequence shown here is derived from an EMBL/GenBank/DDBJ whole genome shotgun (WGS) entry which is preliminary data.</text>
</comment>
<evidence type="ECO:0000256" key="1">
    <source>
        <dbReference type="SAM" id="MobiDB-lite"/>
    </source>
</evidence>
<reference evidence="2" key="1">
    <citation type="submission" date="2019-08" db="EMBL/GenBank/DDBJ databases">
        <authorList>
            <person name="Kucharzyk K."/>
            <person name="Murdoch R.W."/>
            <person name="Higgins S."/>
            <person name="Loffler F."/>
        </authorList>
    </citation>
    <scope>NUCLEOTIDE SEQUENCE</scope>
</reference>
<dbReference type="EMBL" id="VSSQ01036151">
    <property type="protein sequence ID" value="MPM88547.1"/>
    <property type="molecule type" value="Genomic_DNA"/>
</dbReference>
<sequence length="90" mass="9822">MHRLAAERVGDQIRAEAVGTVPVGGDFAGEREEFIPAGGAIEQYHRFQDRSARNPGEGSRRSQPDSVFTERADQVFRQSFGGGQDDGLSE</sequence>